<proteinExistence type="inferred from homology"/>
<evidence type="ECO:0000313" key="4">
    <source>
        <dbReference type="EMBL" id="RDD84466.1"/>
    </source>
</evidence>
<evidence type="ECO:0000313" key="5">
    <source>
        <dbReference type="Proteomes" id="UP000253742"/>
    </source>
</evidence>
<dbReference type="Pfam" id="PF00106">
    <property type="entry name" value="adh_short"/>
    <property type="match status" value="1"/>
</dbReference>
<organism evidence="4 5">
    <name type="scientific">Streptomyces parvulus</name>
    <dbReference type="NCBI Taxonomy" id="146923"/>
    <lineage>
        <taxon>Bacteria</taxon>
        <taxon>Bacillati</taxon>
        <taxon>Actinomycetota</taxon>
        <taxon>Actinomycetes</taxon>
        <taxon>Kitasatosporales</taxon>
        <taxon>Streptomycetaceae</taxon>
        <taxon>Streptomyces</taxon>
    </lineage>
</organism>
<dbReference type="PANTHER" id="PTHR43658:SF8">
    <property type="entry name" value="17-BETA-HYDROXYSTEROID DEHYDROGENASE 14-RELATED"/>
    <property type="match status" value="1"/>
</dbReference>
<dbReference type="PRINTS" id="PR00081">
    <property type="entry name" value="GDHRDH"/>
</dbReference>
<dbReference type="PRINTS" id="PR00080">
    <property type="entry name" value="SDRFAMILY"/>
</dbReference>
<protein>
    <submittedName>
        <fullName evidence="4">SDR family NAD(P)-dependent oxidoreductase</fullName>
    </submittedName>
</protein>
<name>A0A369UUR0_9ACTN</name>
<dbReference type="Gene3D" id="3.40.50.720">
    <property type="entry name" value="NAD(P)-binding Rossmann-like Domain"/>
    <property type="match status" value="1"/>
</dbReference>
<dbReference type="InterPro" id="IPR020904">
    <property type="entry name" value="Sc_DH/Rdtase_CS"/>
</dbReference>
<comment type="caution">
    <text evidence="4">The sequence shown here is derived from an EMBL/GenBank/DDBJ whole genome shotgun (WGS) entry which is preliminary data.</text>
</comment>
<accession>A0A369UUR0</accession>
<dbReference type="OrthoDB" id="9795647at2"/>
<dbReference type="FunFam" id="3.40.50.720:FF:000084">
    <property type="entry name" value="Short-chain dehydrogenase reductase"/>
    <property type="match status" value="1"/>
</dbReference>
<dbReference type="InterPro" id="IPR002347">
    <property type="entry name" value="SDR_fam"/>
</dbReference>
<dbReference type="AlphaFoldDB" id="A0A369UUR0"/>
<evidence type="ECO:0000256" key="3">
    <source>
        <dbReference type="RuleBase" id="RU000363"/>
    </source>
</evidence>
<dbReference type="PROSITE" id="PS00061">
    <property type="entry name" value="ADH_SHORT"/>
    <property type="match status" value="1"/>
</dbReference>
<dbReference type="Proteomes" id="UP000253742">
    <property type="component" value="Unassembled WGS sequence"/>
</dbReference>
<dbReference type="SUPFAM" id="SSF51735">
    <property type="entry name" value="NAD(P)-binding Rossmann-fold domains"/>
    <property type="match status" value="1"/>
</dbReference>
<reference evidence="4 5" key="1">
    <citation type="submission" date="2018-07" db="EMBL/GenBank/DDBJ databases">
        <title>Genome guided investigation of antibiotics producing actinomycetales strain isolated from a Macau mangrove ecosystem.</title>
        <authorList>
            <person name="Hu D."/>
        </authorList>
    </citation>
    <scope>NUCLEOTIDE SEQUENCE [LARGE SCALE GENOMIC DNA]</scope>
    <source>
        <strain evidence="4 5">2297</strain>
    </source>
</reference>
<comment type="similarity">
    <text evidence="1 3">Belongs to the short-chain dehydrogenases/reductases (SDR) family.</text>
</comment>
<gene>
    <name evidence="4" type="ORF">DVZ84_34960</name>
</gene>
<dbReference type="InterPro" id="IPR036291">
    <property type="entry name" value="NAD(P)-bd_dom_sf"/>
</dbReference>
<keyword evidence="2" id="KW-0560">Oxidoreductase</keyword>
<evidence type="ECO:0000256" key="1">
    <source>
        <dbReference type="ARBA" id="ARBA00006484"/>
    </source>
</evidence>
<dbReference type="RefSeq" id="WP_114533207.1">
    <property type="nucleotide sequence ID" value="NZ_QQBH01000041.1"/>
</dbReference>
<dbReference type="EMBL" id="QQBH01000041">
    <property type="protein sequence ID" value="RDD84466.1"/>
    <property type="molecule type" value="Genomic_DNA"/>
</dbReference>
<dbReference type="PANTHER" id="PTHR43658">
    <property type="entry name" value="SHORT-CHAIN DEHYDROGENASE/REDUCTASE"/>
    <property type="match status" value="1"/>
</dbReference>
<evidence type="ECO:0000256" key="2">
    <source>
        <dbReference type="ARBA" id="ARBA00023002"/>
    </source>
</evidence>
<dbReference type="GO" id="GO:0016491">
    <property type="term" value="F:oxidoreductase activity"/>
    <property type="evidence" value="ECO:0007669"/>
    <property type="project" value="UniProtKB-KW"/>
</dbReference>
<sequence>MNMHDSIALVTGGTSGLGRAAVTRLAAEGCRVVFTGRASERAEKVAADLGDRAVFVPGDITRTEDVARAVDTAASLGRLGAVVSCAGIAVPGRTLGRHGPLPLETFAEVVRVNLLGTFDVVRQAARVMAANEAVDGDRGVVVCTSSIAAYEGQEGQVAYTASKAAVAGMTLPLARDLARHGIRVVTVAPGLFDTPMVAGLADEARASLAAQTPHPVRLGRSEEFASLVAHIIDNPMLNGEVIRLDGAVRLGPI</sequence>